<accession>A0AA35WM76</accession>
<protein>
    <recommendedName>
        <fullName evidence="3">Ig-like domain-containing protein</fullName>
    </recommendedName>
</protein>
<evidence type="ECO:0000256" key="1">
    <source>
        <dbReference type="SAM" id="MobiDB-lite"/>
    </source>
</evidence>
<keyword evidence="2" id="KW-0472">Membrane</keyword>
<dbReference type="PROSITE" id="PS50835">
    <property type="entry name" value="IG_LIKE"/>
    <property type="match status" value="1"/>
</dbReference>
<dbReference type="Proteomes" id="UP001174909">
    <property type="component" value="Unassembled WGS sequence"/>
</dbReference>
<evidence type="ECO:0000313" key="4">
    <source>
        <dbReference type="EMBL" id="CAI8022016.1"/>
    </source>
</evidence>
<dbReference type="Pfam" id="PF13927">
    <property type="entry name" value="Ig_3"/>
    <property type="match status" value="1"/>
</dbReference>
<gene>
    <name evidence="4" type="ORF">GBAR_LOCUS12960</name>
</gene>
<keyword evidence="5" id="KW-1185">Reference proteome</keyword>
<organism evidence="4 5">
    <name type="scientific">Geodia barretti</name>
    <name type="common">Barrett's horny sponge</name>
    <dbReference type="NCBI Taxonomy" id="519541"/>
    <lineage>
        <taxon>Eukaryota</taxon>
        <taxon>Metazoa</taxon>
        <taxon>Porifera</taxon>
        <taxon>Demospongiae</taxon>
        <taxon>Heteroscleromorpha</taxon>
        <taxon>Tetractinellida</taxon>
        <taxon>Astrophorina</taxon>
        <taxon>Geodiidae</taxon>
        <taxon>Geodia</taxon>
    </lineage>
</organism>
<feature type="transmembrane region" description="Helical" evidence="2">
    <location>
        <begin position="210"/>
        <end position="236"/>
    </location>
</feature>
<keyword evidence="2" id="KW-1133">Transmembrane helix</keyword>
<dbReference type="InterPro" id="IPR003599">
    <property type="entry name" value="Ig_sub"/>
</dbReference>
<dbReference type="CDD" id="cd00096">
    <property type="entry name" value="Ig"/>
    <property type="match status" value="1"/>
</dbReference>
<evidence type="ECO:0000256" key="2">
    <source>
        <dbReference type="SAM" id="Phobius"/>
    </source>
</evidence>
<dbReference type="InterPro" id="IPR013783">
    <property type="entry name" value="Ig-like_fold"/>
</dbReference>
<feature type="domain" description="Ig-like" evidence="3">
    <location>
        <begin position="40"/>
        <end position="145"/>
    </location>
</feature>
<sequence length="355" mass="38322">DSLSLAHGGNYTCTASYTVDEGTTVTTSDTEILIPIIAPPSVMLRKSEDTILVGEDVVVYCDIGLIGVVRGRDVAVEVTWFQEGVPVRPDSRLTISGATGDVGGVHSSLTFSPVHFSDMATYECRVTLTPLLGPASPVSSSASIFLNISTRSSFEDVITITTMEITSVFVTASVVLATNTRKSSAKTALPTMNMKSEDHTELDGRSGSSLAVPVAAGISVFIAVLTAVIVIMFIFLRHQRNVRRKYSFKEGNLSIARKSYPTGSVGEGSSGEGEEGKNEGIEMEGPLVNAVVDDETCEEDGVPNQMQEETEDYFQDPTSILLADIDPIPTERFPEYVRDMLYGEEHKLKAEFSVR</sequence>
<proteinExistence type="predicted"/>
<dbReference type="AlphaFoldDB" id="A0AA35WM76"/>
<keyword evidence="2" id="KW-0812">Transmembrane</keyword>
<reference evidence="4" key="1">
    <citation type="submission" date="2023-03" db="EMBL/GenBank/DDBJ databases">
        <authorList>
            <person name="Steffen K."/>
            <person name="Cardenas P."/>
        </authorList>
    </citation>
    <scope>NUCLEOTIDE SEQUENCE</scope>
</reference>
<name>A0AA35WM76_GEOBA</name>
<evidence type="ECO:0000313" key="5">
    <source>
        <dbReference type="Proteomes" id="UP001174909"/>
    </source>
</evidence>
<feature type="region of interest" description="Disordered" evidence="1">
    <location>
        <begin position="259"/>
        <end position="281"/>
    </location>
</feature>
<dbReference type="EMBL" id="CASHTH010001929">
    <property type="protein sequence ID" value="CAI8022016.1"/>
    <property type="molecule type" value="Genomic_DNA"/>
</dbReference>
<feature type="non-terminal residue" evidence="4">
    <location>
        <position position="1"/>
    </location>
</feature>
<feature type="non-terminal residue" evidence="4">
    <location>
        <position position="355"/>
    </location>
</feature>
<dbReference type="SMART" id="SM00409">
    <property type="entry name" value="IG"/>
    <property type="match status" value="1"/>
</dbReference>
<dbReference type="InterPro" id="IPR036179">
    <property type="entry name" value="Ig-like_dom_sf"/>
</dbReference>
<comment type="caution">
    <text evidence="4">The sequence shown here is derived from an EMBL/GenBank/DDBJ whole genome shotgun (WGS) entry which is preliminary data.</text>
</comment>
<dbReference type="SUPFAM" id="SSF48726">
    <property type="entry name" value="Immunoglobulin"/>
    <property type="match status" value="1"/>
</dbReference>
<dbReference type="InterPro" id="IPR007110">
    <property type="entry name" value="Ig-like_dom"/>
</dbReference>
<dbReference type="Gene3D" id="2.60.40.10">
    <property type="entry name" value="Immunoglobulins"/>
    <property type="match status" value="1"/>
</dbReference>
<evidence type="ECO:0000259" key="3">
    <source>
        <dbReference type="PROSITE" id="PS50835"/>
    </source>
</evidence>